<evidence type="ECO:0000313" key="3">
    <source>
        <dbReference type="EMBL" id="RSU07053.1"/>
    </source>
</evidence>
<evidence type="ECO:0000256" key="1">
    <source>
        <dbReference type="ARBA" id="ARBA00022723"/>
    </source>
</evidence>
<gene>
    <name evidence="3" type="ORF">CBF30_07285</name>
</gene>
<dbReference type="InterPro" id="IPR029068">
    <property type="entry name" value="Glyas_Bleomycin-R_OHBP_Dase"/>
</dbReference>
<dbReference type="RefSeq" id="WP_126824443.1">
    <property type="nucleotide sequence ID" value="NZ_JBHLWU010000002.1"/>
</dbReference>
<dbReference type="CDD" id="cd07255">
    <property type="entry name" value="VOC_BsCatE_like_N"/>
    <property type="match status" value="1"/>
</dbReference>
<dbReference type="EMBL" id="NGJZ01000002">
    <property type="protein sequence ID" value="RSU07053.1"/>
    <property type="molecule type" value="Genomic_DNA"/>
</dbReference>
<dbReference type="Pfam" id="PF00903">
    <property type="entry name" value="Glyoxalase"/>
    <property type="match status" value="2"/>
</dbReference>
<dbReference type="InterPro" id="IPR037523">
    <property type="entry name" value="VOC_core"/>
</dbReference>
<dbReference type="GO" id="GO:0046872">
    <property type="term" value="F:metal ion binding"/>
    <property type="evidence" value="ECO:0007669"/>
    <property type="project" value="UniProtKB-KW"/>
</dbReference>
<dbReference type="CDD" id="cd16359">
    <property type="entry name" value="VOC_BsCatE_like_C"/>
    <property type="match status" value="1"/>
</dbReference>
<evidence type="ECO:0000313" key="4">
    <source>
        <dbReference type="Proteomes" id="UP000288669"/>
    </source>
</evidence>
<dbReference type="InterPro" id="IPR018146">
    <property type="entry name" value="Glyoxalase_1_CS"/>
</dbReference>
<dbReference type="OrthoDB" id="9792626at2"/>
<dbReference type="PANTHER" id="PTHR43279">
    <property type="entry name" value="CATECHOL-2,3-DIOXYGENASE"/>
    <property type="match status" value="1"/>
</dbReference>
<evidence type="ECO:0000259" key="2">
    <source>
        <dbReference type="PROSITE" id="PS51819"/>
    </source>
</evidence>
<proteinExistence type="predicted"/>
<dbReference type="Gene3D" id="3.10.180.10">
    <property type="entry name" value="2,3-Dihydroxybiphenyl 1,2-Dioxygenase, domain 1"/>
    <property type="match status" value="2"/>
</dbReference>
<dbReference type="InterPro" id="IPR004360">
    <property type="entry name" value="Glyas_Fos-R_dOase_dom"/>
</dbReference>
<name>A0A430AGP5_9ENTE</name>
<dbReference type="SUPFAM" id="SSF54593">
    <property type="entry name" value="Glyoxalase/Bleomycin resistance protein/Dihydroxybiphenyl dioxygenase"/>
    <property type="match status" value="2"/>
</dbReference>
<sequence>MQKEGTAIQQVKLKVKNLDNMILFYTQKIGLVLINKVEKTAYLGAQQSTEPLLVLEEVEAAYSKQGTTGLFHIAFLLPTRKDLGNTLLWLLKNEVPLEGASDHGYSEAIYLVDPEQNGIEIYRDKPISEWDIRDNGEIIGITEEMDADGVIEAADGQWLGLAPKSKIGHIHLKVSDLEQTEEFYKELLGFDLKSNFGRQAKFFATGMYHHQIGTNIWSGKDLPATAQNQTGLDYFVIEYLEKAQFDQTLKNLTVRNKSFEKEGEQVKLTDPNGIKLKLIYK</sequence>
<reference evidence="3 4" key="1">
    <citation type="submission" date="2017-05" db="EMBL/GenBank/DDBJ databases">
        <title>Vagococcus spp. assemblies.</title>
        <authorList>
            <person name="Gulvik C.A."/>
        </authorList>
    </citation>
    <scope>NUCLEOTIDE SEQUENCE [LARGE SCALE GENOMIC DNA]</scope>
    <source>
        <strain evidence="3 4">DSM 24756</strain>
    </source>
</reference>
<feature type="domain" description="VOC" evidence="2">
    <location>
        <begin position="7"/>
        <end position="124"/>
    </location>
</feature>
<dbReference type="Proteomes" id="UP000288669">
    <property type="component" value="Unassembled WGS sequence"/>
</dbReference>
<organism evidence="3 4">
    <name type="scientific">Vagococcus entomophilus</name>
    <dbReference type="NCBI Taxonomy" id="1160095"/>
    <lineage>
        <taxon>Bacteria</taxon>
        <taxon>Bacillati</taxon>
        <taxon>Bacillota</taxon>
        <taxon>Bacilli</taxon>
        <taxon>Lactobacillales</taxon>
        <taxon>Enterococcaceae</taxon>
        <taxon>Vagococcus</taxon>
    </lineage>
</organism>
<keyword evidence="1" id="KW-0479">Metal-binding</keyword>
<accession>A0A430AGP5</accession>
<keyword evidence="4" id="KW-1185">Reference proteome</keyword>
<dbReference type="AlphaFoldDB" id="A0A430AGP5"/>
<dbReference type="PROSITE" id="PS00934">
    <property type="entry name" value="GLYOXALASE_I_1"/>
    <property type="match status" value="1"/>
</dbReference>
<protein>
    <submittedName>
        <fullName evidence="3">Glyoxalase</fullName>
    </submittedName>
</protein>
<dbReference type="PROSITE" id="PS51819">
    <property type="entry name" value="VOC"/>
    <property type="match status" value="2"/>
</dbReference>
<feature type="domain" description="VOC" evidence="2">
    <location>
        <begin position="166"/>
        <end position="281"/>
    </location>
</feature>
<comment type="caution">
    <text evidence="3">The sequence shown here is derived from an EMBL/GenBank/DDBJ whole genome shotgun (WGS) entry which is preliminary data.</text>
</comment>
<dbReference type="PANTHER" id="PTHR43279:SF1">
    <property type="entry name" value="CATECHOL-2,3-DIOXYGENASE"/>
    <property type="match status" value="1"/>
</dbReference>
<dbReference type="GO" id="GO:0004462">
    <property type="term" value="F:lactoylglutathione lyase activity"/>
    <property type="evidence" value="ECO:0007669"/>
    <property type="project" value="InterPro"/>
</dbReference>